<reference evidence="2" key="1">
    <citation type="journal article" date="2014" name="Science">
        <title>Ancient hybridizations among the ancestral genomes of bread wheat.</title>
        <authorList>
            <consortium name="International Wheat Genome Sequencing Consortium,"/>
            <person name="Marcussen T."/>
            <person name="Sandve S.R."/>
            <person name="Heier L."/>
            <person name="Spannagl M."/>
            <person name="Pfeifer M."/>
            <person name="Jakobsen K.S."/>
            <person name="Wulff B.B."/>
            <person name="Steuernagel B."/>
            <person name="Mayer K.F."/>
            <person name="Olsen O.A."/>
        </authorList>
    </citation>
    <scope>NUCLEOTIDE SEQUENCE [LARGE SCALE GENOMIC DNA]</scope>
    <source>
        <strain evidence="2">cv. AL8/78</strain>
    </source>
</reference>
<reference evidence="1" key="5">
    <citation type="journal article" date="2021" name="G3 (Bethesda)">
        <title>Aegilops tauschii genome assembly Aet v5.0 features greater sequence contiguity and improved annotation.</title>
        <authorList>
            <person name="Wang L."/>
            <person name="Zhu T."/>
            <person name="Rodriguez J.C."/>
            <person name="Deal K.R."/>
            <person name="Dubcovsky J."/>
            <person name="McGuire P.E."/>
            <person name="Lux T."/>
            <person name="Spannagl M."/>
            <person name="Mayer K.F.X."/>
            <person name="Baldrich P."/>
            <person name="Meyers B.C."/>
            <person name="Huo N."/>
            <person name="Gu Y.Q."/>
            <person name="Zhou H."/>
            <person name="Devos K.M."/>
            <person name="Bennetzen J.L."/>
            <person name="Unver T."/>
            <person name="Budak H."/>
            <person name="Gulick P.J."/>
            <person name="Galiba G."/>
            <person name="Kalapos B."/>
            <person name="Nelson D.R."/>
            <person name="Li P."/>
            <person name="You F.M."/>
            <person name="Luo M.C."/>
            <person name="Dvorak J."/>
        </authorList>
    </citation>
    <scope>NUCLEOTIDE SEQUENCE [LARGE SCALE GENOMIC DNA]</scope>
    <source>
        <strain evidence="1">cv. AL8/78</strain>
    </source>
</reference>
<accession>A0A452ZAQ5</accession>
<evidence type="ECO:0000313" key="2">
    <source>
        <dbReference type="Proteomes" id="UP000015105"/>
    </source>
</evidence>
<keyword evidence="2" id="KW-1185">Reference proteome</keyword>
<reference evidence="1" key="3">
    <citation type="journal article" date="2017" name="Nature">
        <title>Genome sequence of the progenitor of the wheat D genome Aegilops tauschii.</title>
        <authorList>
            <person name="Luo M.C."/>
            <person name="Gu Y.Q."/>
            <person name="Puiu D."/>
            <person name="Wang H."/>
            <person name="Twardziok S.O."/>
            <person name="Deal K.R."/>
            <person name="Huo N."/>
            <person name="Zhu T."/>
            <person name="Wang L."/>
            <person name="Wang Y."/>
            <person name="McGuire P.E."/>
            <person name="Liu S."/>
            <person name="Long H."/>
            <person name="Ramasamy R.K."/>
            <person name="Rodriguez J.C."/>
            <person name="Van S.L."/>
            <person name="Yuan L."/>
            <person name="Wang Z."/>
            <person name="Xia Z."/>
            <person name="Xiao L."/>
            <person name="Anderson O.D."/>
            <person name="Ouyang S."/>
            <person name="Liang Y."/>
            <person name="Zimin A.V."/>
            <person name="Pertea G."/>
            <person name="Qi P."/>
            <person name="Bennetzen J.L."/>
            <person name="Dai X."/>
            <person name="Dawson M.W."/>
            <person name="Muller H.G."/>
            <person name="Kugler K."/>
            <person name="Rivarola-Duarte L."/>
            <person name="Spannagl M."/>
            <person name="Mayer K.F.X."/>
            <person name="Lu F.H."/>
            <person name="Bevan M.W."/>
            <person name="Leroy P."/>
            <person name="Li P."/>
            <person name="You F.M."/>
            <person name="Sun Q."/>
            <person name="Liu Z."/>
            <person name="Lyons E."/>
            <person name="Wicker T."/>
            <person name="Salzberg S.L."/>
            <person name="Devos K.M."/>
            <person name="Dvorak J."/>
        </authorList>
    </citation>
    <scope>NUCLEOTIDE SEQUENCE [LARGE SCALE GENOMIC DNA]</scope>
    <source>
        <strain evidence="1">cv. AL8/78</strain>
    </source>
</reference>
<dbReference type="EnsemblPlants" id="AET1Gv20691600.5">
    <property type="protein sequence ID" value="AET1Gv20691600.5"/>
    <property type="gene ID" value="AET1Gv20691600"/>
</dbReference>
<protein>
    <submittedName>
        <fullName evidence="1">Uncharacterized protein</fullName>
    </submittedName>
</protein>
<dbReference type="Proteomes" id="UP000015105">
    <property type="component" value="Chromosome 1D"/>
</dbReference>
<reference evidence="2" key="2">
    <citation type="journal article" date="2017" name="Nat. Plants">
        <title>The Aegilops tauschii genome reveals multiple impacts of transposons.</title>
        <authorList>
            <person name="Zhao G."/>
            <person name="Zou C."/>
            <person name="Li K."/>
            <person name="Wang K."/>
            <person name="Li T."/>
            <person name="Gao L."/>
            <person name="Zhang X."/>
            <person name="Wang H."/>
            <person name="Yang Z."/>
            <person name="Liu X."/>
            <person name="Jiang W."/>
            <person name="Mao L."/>
            <person name="Kong X."/>
            <person name="Jiao Y."/>
            <person name="Jia J."/>
        </authorList>
    </citation>
    <scope>NUCLEOTIDE SEQUENCE [LARGE SCALE GENOMIC DNA]</scope>
    <source>
        <strain evidence="2">cv. AL8/78</strain>
    </source>
</reference>
<dbReference type="Gramene" id="AET1Gv20691600.5">
    <property type="protein sequence ID" value="AET1Gv20691600.5"/>
    <property type="gene ID" value="AET1Gv20691600"/>
</dbReference>
<sequence>MYFCSVLVLISGLEGNISLLELNWSYSTSLQLFL</sequence>
<proteinExistence type="predicted"/>
<dbReference type="AlphaFoldDB" id="A0A452ZAQ5"/>
<evidence type="ECO:0000313" key="1">
    <source>
        <dbReference type="EnsemblPlants" id="AET1Gv20691600.5"/>
    </source>
</evidence>
<organism evidence="1 2">
    <name type="scientific">Aegilops tauschii subsp. strangulata</name>
    <name type="common">Goatgrass</name>
    <dbReference type="NCBI Taxonomy" id="200361"/>
    <lineage>
        <taxon>Eukaryota</taxon>
        <taxon>Viridiplantae</taxon>
        <taxon>Streptophyta</taxon>
        <taxon>Embryophyta</taxon>
        <taxon>Tracheophyta</taxon>
        <taxon>Spermatophyta</taxon>
        <taxon>Magnoliopsida</taxon>
        <taxon>Liliopsida</taxon>
        <taxon>Poales</taxon>
        <taxon>Poaceae</taxon>
        <taxon>BOP clade</taxon>
        <taxon>Pooideae</taxon>
        <taxon>Triticodae</taxon>
        <taxon>Triticeae</taxon>
        <taxon>Triticinae</taxon>
        <taxon>Aegilops</taxon>
    </lineage>
</organism>
<name>A0A452ZAQ5_AEGTS</name>
<reference evidence="1" key="4">
    <citation type="submission" date="2019-03" db="UniProtKB">
        <authorList>
            <consortium name="EnsemblPlants"/>
        </authorList>
    </citation>
    <scope>IDENTIFICATION</scope>
</reference>